<evidence type="ECO:0000256" key="3">
    <source>
        <dbReference type="ARBA" id="ARBA00023015"/>
    </source>
</evidence>
<protein>
    <recommendedName>
        <fullName evidence="7">Zn(2)-C6 fungal-type domain-containing protein</fullName>
    </recommendedName>
</protein>
<keyword evidence="1" id="KW-0479">Metal-binding</keyword>
<keyword evidence="6" id="KW-0539">Nucleus</keyword>
<keyword evidence="4" id="KW-0238">DNA-binding</keyword>
<keyword evidence="2" id="KW-0862">Zinc</keyword>
<dbReference type="GO" id="GO:0008270">
    <property type="term" value="F:zinc ion binding"/>
    <property type="evidence" value="ECO:0007669"/>
    <property type="project" value="InterPro"/>
</dbReference>
<evidence type="ECO:0000256" key="6">
    <source>
        <dbReference type="ARBA" id="ARBA00023242"/>
    </source>
</evidence>
<evidence type="ECO:0000256" key="4">
    <source>
        <dbReference type="ARBA" id="ARBA00023125"/>
    </source>
</evidence>
<feature type="domain" description="Zn(2)-C6 fungal-type" evidence="7">
    <location>
        <begin position="54"/>
        <end position="85"/>
    </location>
</feature>
<dbReference type="InterPro" id="IPR001138">
    <property type="entry name" value="Zn2Cys6_DnaBD"/>
</dbReference>
<name>A0A2I2GK84_9EURO</name>
<dbReference type="Proteomes" id="UP000234275">
    <property type="component" value="Unassembled WGS sequence"/>
</dbReference>
<dbReference type="OrthoDB" id="5344325at2759"/>
<dbReference type="Gene3D" id="4.10.240.10">
    <property type="entry name" value="Zn(2)-C6 fungal-type DNA-binding domain"/>
    <property type="match status" value="1"/>
</dbReference>
<gene>
    <name evidence="8" type="ORF">P170DRAFT_127652</name>
</gene>
<organism evidence="8 9">
    <name type="scientific">Aspergillus steynii IBT 23096</name>
    <dbReference type="NCBI Taxonomy" id="1392250"/>
    <lineage>
        <taxon>Eukaryota</taxon>
        <taxon>Fungi</taxon>
        <taxon>Dikarya</taxon>
        <taxon>Ascomycota</taxon>
        <taxon>Pezizomycotina</taxon>
        <taxon>Eurotiomycetes</taxon>
        <taxon>Eurotiomycetidae</taxon>
        <taxon>Eurotiales</taxon>
        <taxon>Aspergillaceae</taxon>
        <taxon>Aspergillus</taxon>
        <taxon>Aspergillus subgen. Circumdati</taxon>
    </lineage>
</organism>
<dbReference type="AlphaFoldDB" id="A0A2I2GK84"/>
<keyword evidence="5" id="KW-0804">Transcription</keyword>
<dbReference type="SUPFAM" id="SSF57701">
    <property type="entry name" value="Zn2/Cys6 DNA-binding domain"/>
    <property type="match status" value="1"/>
</dbReference>
<evidence type="ECO:0000313" key="8">
    <source>
        <dbReference type="EMBL" id="PLB53290.1"/>
    </source>
</evidence>
<dbReference type="STRING" id="1392250.A0A2I2GK84"/>
<keyword evidence="3" id="KW-0805">Transcription regulation</keyword>
<comment type="caution">
    <text evidence="8">The sequence shown here is derived from an EMBL/GenBank/DDBJ whole genome shotgun (WGS) entry which is preliminary data.</text>
</comment>
<dbReference type="InterPro" id="IPR051430">
    <property type="entry name" value="Fungal_TF_Env_Response"/>
</dbReference>
<reference evidence="8 9" key="1">
    <citation type="submission" date="2016-12" db="EMBL/GenBank/DDBJ databases">
        <title>The genomes of Aspergillus section Nigri reveals drivers in fungal speciation.</title>
        <authorList>
            <consortium name="DOE Joint Genome Institute"/>
            <person name="Vesth T.C."/>
            <person name="Nybo J."/>
            <person name="Theobald S."/>
            <person name="Brandl J."/>
            <person name="Frisvad J.C."/>
            <person name="Nielsen K.F."/>
            <person name="Lyhne E.K."/>
            <person name="Kogle M.E."/>
            <person name="Kuo A."/>
            <person name="Riley R."/>
            <person name="Clum A."/>
            <person name="Nolan M."/>
            <person name="Lipzen A."/>
            <person name="Salamov A."/>
            <person name="Henrissat B."/>
            <person name="Wiebenga A."/>
            <person name="De Vries R.P."/>
            <person name="Grigoriev I.V."/>
            <person name="Mortensen U.H."/>
            <person name="Andersen M.R."/>
            <person name="Baker S.E."/>
        </authorList>
    </citation>
    <scope>NUCLEOTIDE SEQUENCE [LARGE SCALE GENOMIC DNA]</scope>
    <source>
        <strain evidence="8 9">IBT 23096</strain>
    </source>
</reference>
<dbReference type="PANTHER" id="PTHR31944:SF130">
    <property type="entry name" value="ZN(II)2CYS6 TRANSCRIPTION FACTO (EUROFUNG)"/>
    <property type="match status" value="1"/>
</dbReference>
<dbReference type="EMBL" id="MSFO01000002">
    <property type="protein sequence ID" value="PLB53290.1"/>
    <property type="molecule type" value="Genomic_DNA"/>
</dbReference>
<dbReference type="InterPro" id="IPR036864">
    <property type="entry name" value="Zn2-C6_fun-type_DNA-bd_sf"/>
</dbReference>
<dbReference type="VEuPathDB" id="FungiDB:P170DRAFT_127652"/>
<evidence type="ECO:0000259" key="7">
    <source>
        <dbReference type="PROSITE" id="PS50048"/>
    </source>
</evidence>
<evidence type="ECO:0000256" key="1">
    <source>
        <dbReference type="ARBA" id="ARBA00022723"/>
    </source>
</evidence>
<proteinExistence type="predicted"/>
<dbReference type="GO" id="GO:0000978">
    <property type="term" value="F:RNA polymerase II cis-regulatory region sequence-specific DNA binding"/>
    <property type="evidence" value="ECO:0007669"/>
    <property type="project" value="TreeGrafter"/>
</dbReference>
<sequence length="156" mass="17058">MWFTIPAGGVEPYVLTATTCSTIFYRYLFRVDTVLSMPASSTPQSLKRRRVVTSCSECYRRKQKCDRKTPCNNCKARNVIAQCVYDAYAPVKPADKHQESASNAESGTDPVELLGSVEGMAQGSADLGYSLVSDSNTFVGLQEVCKIFAGVYFPAA</sequence>
<dbReference type="Pfam" id="PF00172">
    <property type="entry name" value="Zn_clus"/>
    <property type="match status" value="1"/>
</dbReference>
<dbReference type="CDD" id="cd00067">
    <property type="entry name" value="GAL4"/>
    <property type="match status" value="1"/>
</dbReference>
<dbReference type="GO" id="GO:0001228">
    <property type="term" value="F:DNA-binding transcription activator activity, RNA polymerase II-specific"/>
    <property type="evidence" value="ECO:0007669"/>
    <property type="project" value="TreeGrafter"/>
</dbReference>
<evidence type="ECO:0000313" key="9">
    <source>
        <dbReference type="Proteomes" id="UP000234275"/>
    </source>
</evidence>
<dbReference type="GeneID" id="36550087"/>
<accession>A0A2I2GK84</accession>
<dbReference type="GO" id="GO:0005634">
    <property type="term" value="C:nucleus"/>
    <property type="evidence" value="ECO:0007669"/>
    <property type="project" value="TreeGrafter"/>
</dbReference>
<dbReference type="PROSITE" id="PS50048">
    <property type="entry name" value="ZN2_CY6_FUNGAL_2"/>
    <property type="match status" value="1"/>
</dbReference>
<keyword evidence="9" id="KW-1185">Reference proteome</keyword>
<evidence type="ECO:0000256" key="2">
    <source>
        <dbReference type="ARBA" id="ARBA00022833"/>
    </source>
</evidence>
<dbReference type="PANTHER" id="PTHR31944">
    <property type="entry name" value="HEME-RESPONSIVE ZINC FINGER TRANSCRIPTION FACTOR HAP1"/>
    <property type="match status" value="1"/>
</dbReference>
<evidence type="ECO:0000256" key="5">
    <source>
        <dbReference type="ARBA" id="ARBA00023163"/>
    </source>
</evidence>
<dbReference type="SMART" id="SM00066">
    <property type="entry name" value="GAL4"/>
    <property type="match status" value="1"/>
</dbReference>
<dbReference type="RefSeq" id="XP_024708592.1">
    <property type="nucleotide sequence ID" value="XM_024842392.1"/>
</dbReference>